<dbReference type="InterPro" id="IPR036249">
    <property type="entry name" value="Thioredoxin-like_sf"/>
</dbReference>
<organism evidence="2 3">
    <name type="scientific">Ceratopteris richardii</name>
    <name type="common">Triangle waterfern</name>
    <dbReference type="NCBI Taxonomy" id="49495"/>
    <lineage>
        <taxon>Eukaryota</taxon>
        <taxon>Viridiplantae</taxon>
        <taxon>Streptophyta</taxon>
        <taxon>Embryophyta</taxon>
        <taxon>Tracheophyta</taxon>
        <taxon>Polypodiopsida</taxon>
        <taxon>Polypodiidae</taxon>
        <taxon>Polypodiales</taxon>
        <taxon>Pteridineae</taxon>
        <taxon>Pteridaceae</taxon>
        <taxon>Parkerioideae</taxon>
        <taxon>Ceratopteris</taxon>
    </lineage>
</organism>
<protein>
    <recommendedName>
        <fullName evidence="1">Thioredoxin domain-containing protein</fullName>
    </recommendedName>
</protein>
<dbReference type="Gene3D" id="3.40.30.10">
    <property type="entry name" value="Glutaredoxin"/>
    <property type="match status" value="1"/>
</dbReference>
<dbReference type="PANTHER" id="PTHR10438:SF463">
    <property type="entry name" value="THIOREDOXIN"/>
    <property type="match status" value="1"/>
</dbReference>
<dbReference type="InterPro" id="IPR050620">
    <property type="entry name" value="Thioredoxin_H-type-like"/>
</dbReference>
<evidence type="ECO:0000259" key="1">
    <source>
        <dbReference type="PROSITE" id="PS51352"/>
    </source>
</evidence>
<proteinExistence type="predicted"/>
<keyword evidence="3" id="KW-1185">Reference proteome</keyword>
<reference evidence="2" key="1">
    <citation type="submission" date="2021-08" db="EMBL/GenBank/DDBJ databases">
        <title>WGS assembly of Ceratopteris richardii.</title>
        <authorList>
            <person name="Marchant D.B."/>
            <person name="Chen G."/>
            <person name="Jenkins J."/>
            <person name="Shu S."/>
            <person name="Leebens-Mack J."/>
            <person name="Grimwood J."/>
            <person name="Schmutz J."/>
            <person name="Soltis P."/>
            <person name="Soltis D."/>
            <person name="Chen Z.-H."/>
        </authorList>
    </citation>
    <scope>NUCLEOTIDE SEQUENCE</scope>
    <source>
        <strain evidence="2">Whitten #5841</strain>
        <tissue evidence="2">Leaf</tissue>
    </source>
</reference>
<dbReference type="CDD" id="cd02947">
    <property type="entry name" value="TRX_family"/>
    <property type="match status" value="1"/>
</dbReference>
<dbReference type="Proteomes" id="UP000825935">
    <property type="component" value="Chromosome 39"/>
</dbReference>
<dbReference type="InterPro" id="IPR013766">
    <property type="entry name" value="Thioredoxin_domain"/>
</dbReference>
<dbReference type="OMA" id="FTMELDI"/>
<dbReference type="OrthoDB" id="10263751at2759"/>
<evidence type="ECO:0000313" key="2">
    <source>
        <dbReference type="EMBL" id="KAH7277564.1"/>
    </source>
</evidence>
<dbReference type="Pfam" id="PF00085">
    <property type="entry name" value="Thioredoxin"/>
    <property type="match status" value="1"/>
</dbReference>
<dbReference type="SUPFAM" id="SSF52833">
    <property type="entry name" value="Thioredoxin-like"/>
    <property type="match status" value="1"/>
</dbReference>
<accession>A0A8T2Q1C2</accession>
<dbReference type="PROSITE" id="PS51352">
    <property type="entry name" value="THIOREDOXIN_2"/>
    <property type="match status" value="1"/>
</dbReference>
<name>A0A8T2Q1C2_CERRI</name>
<comment type="caution">
    <text evidence="2">The sequence shown here is derived from an EMBL/GenBank/DDBJ whole genome shotgun (WGS) entry which is preliminary data.</text>
</comment>
<dbReference type="PANTHER" id="PTHR10438">
    <property type="entry name" value="THIOREDOXIN"/>
    <property type="match status" value="1"/>
</dbReference>
<gene>
    <name evidence="2" type="ORF">KP509_39G057200</name>
</gene>
<feature type="domain" description="Thioredoxin" evidence="1">
    <location>
        <begin position="1"/>
        <end position="113"/>
    </location>
</feature>
<evidence type="ECO:0000313" key="3">
    <source>
        <dbReference type="Proteomes" id="UP000825935"/>
    </source>
</evidence>
<dbReference type="AlphaFoldDB" id="A0A8T2Q1C2"/>
<sequence>MDRHGNVKTCESMSQWHQSVLDASSQSRIMVVECMVKWCGPCIYMRPHVDELSRKFPHLLFLRIDVDQLEPFTMELDIQGYPTFIIMKNGKEIDRLLGANKEELQKRVAALAHQYAGVNKKLSN</sequence>
<dbReference type="EMBL" id="CM035444">
    <property type="protein sequence ID" value="KAH7277564.1"/>
    <property type="molecule type" value="Genomic_DNA"/>
</dbReference>